<evidence type="ECO:0000313" key="1">
    <source>
        <dbReference type="EMBL" id="VAX19423.1"/>
    </source>
</evidence>
<sequence>MNYKNLAPPAGDGATLIMPPFSEYGKIIENNRALTRDVRIGDDSLQSLAVEARRLAVDAALFYTRGLGLDPGDNIDPAGPIIASGHQPIALHPGLMLKQFALAREARRMNAVPLFFSVDSDEFKGDTVPAPVMDGCLRRIDHPLFPQEGKVIFEKAKVEPPEKTIQRLEDLRQSLSHPRLSKLHMALGLFIDRLKIADLENPNFTARQILLRSAWRNRIEGGFMELTVSRICGHKPFLKFAEDIIGRIGEFKTIYNGELARYRKEHKLRYAVNPFPDLAEHSGLIETPFWIVKDESREKLFARETDKGGAVLFTQDGGQQPLSDLASGSAGIWIRPRAIVLSIYLRLFVCDLFIHGVGGAKYDTVTDRIIKAFYGIEPPSLACVTGTAWAGIDADDPGEEIETVEAQLRKIEHHPETSGGHGELFGKLTAEKKEMVEMIRKPGSDRKNIGIRISKLNKEMSAILAPAKKRLLAKRKSLKRKQEERQVAQARDYPYFYYKPENIASLLD</sequence>
<gene>
    <name evidence="1" type="ORF">MNBD_NITROSPINAE03-656</name>
</gene>
<name>A0A3B1C4B3_9ZZZZ</name>
<dbReference type="EMBL" id="UOGB01000147">
    <property type="protein sequence ID" value="VAX19423.1"/>
    <property type="molecule type" value="Genomic_DNA"/>
</dbReference>
<protein>
    <submittedName>
        <fullName evidence="1">Uncharacterized protein</fullName>
    </submittedName>
</protein>
<proteinExistence type="predicted"/>
<dbReference type="AlphaFoldDB" id="A0A3B1C4B3"/>
<reference evidence="1" key="1">
    <citation type="submission" date="2018-06" db="EMBL/GenBank/DDBJ databases">
        <authorList>
            <person name="Zhirakovskaya E."/>
        </authorList>
    </citation>
    <scope>NUCLEOTIDE SEQUENCE</scope>
</reference>
<accession>A0A3B1C4B3</accession>
<organism evidence="1">
    <name type="scientific">hydrothermal vent metagenome</name>
    <dbReference type="NCBI Taxonomy" id="652676"/>
    <lineage>
        <taxon>unclassified sequences</taxon>
        <taxon>metagenomes</taxon>
        <taxon>ecological metagenomes</taxon>
    </lineage>
</organism>